<evidence type="ECO:0000256" key="3">
    <source>
        <dbReference type="ARBA" id="ARBA00022989"/>
    </source>
</evidence>
<name>A0A8J3NEL8_9ACTN</name>
<accession>A0A8J3NEL8</accession>
<proteinExistence type="predicted"/>
<evidence type="ECO:0000256" key="1">
    <source>
        <dbReference type="ARBA" id="ARBA00004141"/>
    </source>
</evidence>
<dbReference type="AlphaFoldDB" id="A0A8J3NEL8"/>
<feature type="domain" description="Membrane transport protein MMPL" evidence="5">
    <location>
        <begin position="5"/>
        <end position="41"/>
    </location>
</feature>
<sequence>MPSRALRSLVAPLLLVATVNVSFAATLGLSALVFDHLLHFPAPTPPHRSASTTTSS</sequence>
<comment type="subcellular location">
    <subcellularLocation>
        <location evidence="1">Membrane</location>
        <topology evidence="1">Multi-pass membrane protein</topology>
    </subcellularLocation>
</comment>
<evidence type="ECO:0000256" key="2">
    <source>
        <dbReference type="ARBA" id="ARBA00022692"/>
    </source>
</evidence>
<evidence type="ECO:0000256" key="4">
    <source>
        <dbReference type="ARBA" id="ARBA00023136"/>
    </source>
</evidence>
<evidence type="ECO:0000313" key="6">
    <source>
        <dbReference type="EMBL" id="GID12734.1"/>
    </source>
</evidence>
<dbReference type="Proteomes" id="UP000612808">
    <property type="component" value="Unassembled WGS sequence"/>
</dbReference>
<keyword evidence="3" id="KW-1133">Transmembrane helix</keyword>
<dbReference type="Pfam" id="PF03176">
    <property type="entry name" value="MMPL"/>
    <property type="match status" value="1"/>
</dbReference>
<keyword evidence="4" id="KW-0472">Membrane</keyword>
<dbReference type="GO" id="GO:0016020">
    <property type="term" value="C:membrane"/>
    <property type="evidence" value="ECO:0007669"/>
    <property type="project" value="UniProtKB-SubCell"/>
</dbReference>
<evidence type="ECO:0000313" key="7">
    <source>
        <dbReference type="Proteomes" id="UP000612808"/>
    </source>
</evidence>
<dbReference type="EMBL" id="BOMB01000020">
    <property type="protein sequence ID" value="GID12734.1"/>
    <property type="molecule type" value="Genomic_DNA"/>
</dbReference>
<keyword evidence="7" id="KW-1185">Reference proteome</keyword>
<reference evidence="6" key="1">
    <citation type="submission" date="2021-01" db="EMBL/GenBank/DDBJ databases">
        <title>Whole genome shotgun sequence of Actinocatenispora rupis NBRC 107355.</title>
        <authorList>
            <person name="Komaki H."/>
            <person name="Tamura T."/>
        </authorList>
    </citation>
    <scope>NUCLEOTIDE SEQUENCE</scope>
    <source>
        <strain evidence="6">NBRC 107355</strain>
    </source>
</reference>
<keyword evidence="2" id="KW-0812">Transmembrane</keyword>
<evidence type="ECO:0000259" key="5">
    <source>
        <dbReference type="Pfam" id="PF03176"/>
    </source>
</evidence>
<organism evidence="6 7">
    <name type="scientific">Actinocatenispora rupis</name>
    <dbReference type="NCBI Taxonomy" id="519421"/>
    <lineage>
        <taxon>Bacteria</taxon>
        <taxon>Bacillati</taxon>
        <taxon>Actinomycetota</taxon>
        <taxon>Actinomycetes</taxon>
        <taxon>Micromonosporales</taxon>
        <taxon>Micromonosporaceae</taxon>
        <taxon>Actinocatenispora</taxon>
    </lineage>
</organism>
<gene>
    <name evidence="6" type="ORF">Aru02nite_36230</name>
</gene>
<protein>
    <recommendedName>
        <fullName evidence="5">Membrane transport protein MMPL domain-containing protein</fullName>
    </recommendedName>
</protein>
<dbReference type="InterPro" id="IPR004869">
    <property type="entry name" value="MMPL_dom"/>
</dbReference>
<comment type="caution">
    <text evidence="6">The sequence shown here is derived from an EMBL/GenBank/DDBJ whole genome shotgun (WGS) entry which is preliminary data.</text>
</comment>